<evidence type="ECO:0000313" key="3">
    <source>
        <dbReference type="Proteomes" id="UP000265520"/>
    </source>
</evidence>
<evidence type="ECO:0000313" key="2">
    <source>
        <dbReference type="EMBL" id="MCI84545.1"/>
    </source>
</evidence>
<comment type="caution">
    <text evidence="2">The sequence shown here is derived from an EMBL/GenBank/DDBJ whole genome shotgun (WGS) entry which is preliminary data.</text>
</comment>
<feature type="compositionally biased region" description="Polar residues" evidence="1">
    <location>
        <begin position="14"/>
        <end position="35"/>
    </location>
</feature>
<proteinExistence type="predicted"/>
<feature type="non-terminal residue" evidence="2">
    <location>
        <position position="44"/>
    </location>
</feature>
<protein>
    <submittedName>
        <fullName evidence="2">Uncharacterized protein</fullName>
    </submittedName>
</protein>
<sequence>MSPPPRLATDSDTRSVSLASTGVTSDNWRQGTSRTAPGDMEPRL</sequence>
<feature type="region of interest" description="Disordered" evidence="1">
    <location>
        <begin position="1"/>
        <end position="44"/>
    </location>
</feature>
<organism evidence="2 3">
    <name type="scientific">Trifolium medium</name>
    <dbReference type="NCBI Taxonomy" id="97028"/>
    <lineage>
        <taxon>Eukaryota</taxon>
        <taxon>Viridiplantae</taxon>
        <taxon>Streptophyta</taxon>
        <taxon>Embryophyta</taxon>
        <taxon>Tracheophyta</taxon>
        <taxon>Spermatophyta</taxon>
        <taxon>Magnoliopsida</taxon>
        <taxon>eudicotyledons</taxon>
        <taxon>Gunneridae</taxon>
        <taxon>Pentapetalae</taxon>
        <taxon>rosids</taxon>
        <taxon>fabids</taxon>
        <taxon>Fabales</taxon>
        <taxon>Fabaceae</taxon>
        <taxon>Papilionoideae</taxon>
        <taxon>50 kb inversion clade</taxon>
        <taxon>NPAAA clade</taxon>
        <taxon>Hologalegina</taxon>
        <taxon>IRL clade</taxon>
        <taxon>Trifolieae</taxon>
        <taxon>Trifolium</taxon>
    </lineage>
</organism>
<dbReference type="AlphaFoldDB" id="A0A392VCD3"/>
<keyword evidence="3" id="KW-1185">Reference proteome</keyword>
<name>A0A392VCD3_9FABA</name>
<evidence type="ECO:0000256" key="1">
    <source>
        <dbReference type="SAM" id="MobiDB-lite"/>
    </source>
</evidence>
<dbReference type="EMBL" id="LXQA011093474">
    <property type="protein sequence ID" value="MCI84545.1"/>
    <property type="molecule type" value="Genomic_DNA"/>
</dbReference>
<reference evidence="2 3" key="1">
    <citation type="journal article" date="2018" name="Front. Plant Sci.">
        <title>Red Clover (Trifolium pratense) and Zigzag Clover (T. medium) - A Picture of Genomic Similarities and Differences.</title>
        <authorList>
            <person name="Dluhosova J."/>
            <person name="Istvanek J."/>
            <person name="Nedelnik J."/>
            <person name="Repkova J."/>
        </authorList>
    </citation>
    <scope>NUCLEOTIDE SEQUENCE [LARGE SCALE GENOMIC DNA]</scope>
    <source>
        <strain evidence="3">cv. 10/8</strain>
        <tissue evidence="2">Leaf</tissue>
    </source>
</reference>
<accession>A0A392VCD3</accession>
<dbReference type="Proteomes" id="UP000265520">
    <property type="component" value="Unassembled WGS sequence"/>
</dbReference>